<protein>
    <submittedName>
        <fullName evidence="1">Pentatricopeptide repeat-containing protein</fullName>
    </submittedName>
</protein>
<keyword evidence="2" id="KW-1185">Reference proteome</keyword>
<dbReference type="InterPro" id="IPR044605">
    <property type="entry name" value="At1g26460-like"/>
</dbReference>
<dbReference type="PANTHER" id="PTHR47205:SF1">
    <property type="entry name" value="OS07G0599000 PROTEIN"/>
    <property type="match status" value="1"/>
</dbReference>
<comment type="caution">
    <text evidence="1">The sequence shown here is derived from an EMBL/GenBank/DDBJ whole genome shotgun (WGS) entry which is preliminary data.</text>
</comment>
<evidence type="ECO:0000313" key="1">
    <source>
        <dbReference type="EMBL" id="KAE8705378.1"/>
    </source>
</evidence>
<sequence length="385" mass="43054">MASQMAILIRTRALLRVNQSKSISSFPFLSQEPQLAESAHSAETGETQTRDNLPSAIHYSPWLPKPIYFHRNQYLSQGLEGPALMNHFADLMTRQRWVDVKEIFEFWVRSLDKNGKPYKPEVNLYNHYLRANFMIGASASDLLDLVAQMEEFAIVPNTAAFNFVLKAMKQTKETEAAEKLLKRMLQGGTESLSDDETYDLVIGMLFESQQVAMQADNSKLAFYALEFMAKWIARGENARPPFLLSVDEGLIVSALATAGAHPESFLGKIYAHASLGNLQKAFGTLHEFEGAHGNSINEAEDLFSPFTTLYPLVVACSKNGYETLDSVYYRLENLSHADPPYKSVTALNCIILGCGNIWDIEHAYQTFDAISSSFGLTPDIHSIML</sequence>
<dbReference type="Gene3D" id="1.25.40.10">
    <property type="entry name" value="Tetratricopeptide repeat domain"/>
    <property type="match status" value="1"/>
</dbReference>
<dbReference type="AlphaFoldDB" id="A0A6A3AMX8"/>
<evidence type="ECO:0000313" key="2">
    <source>
        <dbReference type="Proteomes" id="UP000436088"/>
    </source>
</evidence>
<reference evidence="1" key="1">
    <citation type="submission" date="2019-09" db="EMBL/GenBank/DDBJ databases">
        <title>Draft genome information of white flower Hibiscus syriacus.</title>
        <authorList>
            <person name="Kim Y.-M."/>
        </authorList>
    </citation>
    <scope>NUCLEOTIDE SEQUENCE [LARGE SCALE GENOMIC DNA]</scope>
    <source>
        <strain evidence="1">YM2019G1</strain>
    </source>
</reference>
<accession>A0A6A3AMX8</accession>
<name>A0A6A3AMX8_HIBSY</name>
<dbReference type="EMBL" id="VEPZ02000982">
    <property type="protein sequence ID" value="KAE8705378.1"/>
    <property type="molecule type" value="Genomic_DNA"/>
</dbReference>
<dbReference type="Proteomes" id="UP000436088">
    <property type="component" value="Unassembled WGS sequence"/>
</dbReference>
<gene>
    <name evidence="1" type="ORF">F3Y22_tig00110429pilonHSYRG00917</name>
</gene>
<dbReference type="PANTHER" id="PTHR47205">
    <property type="entry name" value="OS07G0599000 PROTEIN"/>
    <property type="match status" value="1"/>
</dbReference>
<organism evidence="1 2">
    <name type="scientific">Hibiscus syriacus</name>
    <name type="common">Rose of Sharon</name>
    <dbReference type="NCBI Taxonomy" id="106335"/>
    <lineage>
        <taxon>Eukaryota</taxon>
        <taxon>Viridiplantae</taxon>
        <taxon>Streptophyta</taxon>
        <taxon>Embryophyta</taxon>
        <taxon>Tracheophyta</taxon>
        <taxon>Spermatophyta</taxon>
        <taxon>Magnoliopsida</taxon>
        <taxon>eudicotyledons</taxon>
        <taxon>Gunneridae</taxon>
        <taxon>Pentapetalae</taxon>
        <taxon>rosids</taxon>
        <taxon>malvids</taxon>
        <taxon>Malvales</taxon>
        <taxon>Malvaceae</taxon>
        <taxon>Malvoideae</taxon>
        <taxon>Hibiscus</taxon>
    </lineage>
</organism>
<dbReference type="InterPro" id="IPR011990">
    <property type="entry name" value="TPR-like_helical_dom_sf"/>
</dbReference>
<proteinExistence type="predicted"/>